<dbReference type="Proteomes" id="UP000217790">
    <property type="component" value="Unassembled WGS sequence"/>
</dbReference>
<dbReference type="EMBL" id="KZ293647">
    <property type="protein sequence ID" value="PBK98944.1"/>
    <property type="molecule type" value="Genomic_DNA"/>
</dbReference>
<dbReference type="AlphaFoldDB" id="A0A2H3DYI8"/>
<evidence type="ECO:0000313" key="2">
    <source>
        <dbReference type="Proteomes" id="UP000217790"/>
    </source>
</evidence>
<evidence type="ECO:0000313" key="1">
    <source>
        <dbReference type="EMBL" id="PBK98944.1"/>
    </source>
</evidence>
<organism evidence="1 2">
    <name type="scientific">Armillaria gallica</name>
    <name type="common">Bulbous honey fungus</name>
    <name type="synonym">Armillaria bulbosa</name>
    <dbReference type="NCBI Taxonomy" id="47427"/>
    <lineage>
        <taxon>Eukaryota</taxon>
        <taxon>Fungi</taxon>
        <taxon>Dikarya</taxon>
        <taxon>Basidiomycota</taxon>
        <taxon>Agaricomycotina</taxon>
        <taxon>Agaricomycetes</taxon>
        <taxon>Agaricomycetidae</taxon>
        <taxon>Agaricales</taxon>
        <taxon>Marasmiineae</taxon>
        <taxon>Physalacriaceae</taxon>
        <taxon>Armillaria</taxon>
    </lineage>
</organism>
<name>A0A2H3DYI8_ARMGA</name>
<sequence>MSYFSPSALGLLWLMNHDPGGLLSSHSLAQILALEGPTGPSVYSQCRFSDLFSAQYSSFCTLKDLETWRIGKKITSPLPAPYFDLTLISHPVLAQSCTWGYFCPAVTHYTIL</sequence>
<proteinExistence type="predicted"/>
<gene>
    <name evidence="1" type="ORF">ARMGADRAFT_484304</name>
</gene>
<protein>
    <submittedName>
        <fullName evidence="1">Uncharacterized protein</fullName>
    </submittedName>
</protein>
<accession>A0A2H3DYI8</accession>
<reference evidence="2" key="1">
    <citation type="journal article" date="2017" name="Nat. Ecol. Evol.">
        <title>Genome expansion and lineage-specific genetic innovations in the forest pathogenic fungi Armillaria.</title>
        <authorList>
            <person name="Sipos G."/>
            <person name="Prasanna A.N."/>
            <person name="Walter M.C."/>
            <person name="O'Connor E."/>
            <person name="Balint B."/>
            <person name="Krizsan K."/>
            <person name="Kiss B."/>
            <person name="Hess J."/>
            <person name="Varga T."/>
            <person name="Slot J."/>
            <person name="Riley R."/>
            <person name="Boka B."/>
            <person name="Rigling D."/>
            <person name="Barry K."/>
            <person name="Lee J."/>
            <person name="Mihaltcheva S."/>
            <person name="LaButti K."/>
            <person name="Lipzen A."/>
            <person name="Waldron R."/>
            <person name="Moloney N.M."/>
            <person name="Sperisen C."/>
            <person name="Kredics L."/>
            <person name="Vagvoelgyi C."/>
            <person name="Patrignani A."/>
            <person name="Fitzpatrick D."/>
            <person name="Nagy I."/>
            <person name="Doyle S."/>
            <person name="Anderson J.B."/>
            <person name="Grigoriev I.V."/>
            <person name="Gueldener U."/>
            <person name="Muensterkoetter M."/>
            <person name="Nagy L.G."/>
        </authorList>
    </citation>
    <scope>NUCLEOTIDE SEQUENCE [LARGE SCALE GENOMIC DNA]</scope>
    <source>
        <strain evidence="2">Ar21-2</strain>
    </source>
</reference>
<keyword evidence="2" id="KW-1185">Reference proteome</keyword>
<dbReference type="InParanoid" id="A0A2H3DYI8"/>